<keyword evidence="9 13" id="KW-1133">Transmembrane helix</keyword>
<dbReference type="InterPro" id="IPR011006">
    <property type="entry name" value="CheY-like_superfamily"/>
</dbReference>
<dbReference type="NCBIfam" id="NF041832">
    <property type="entry name" value="near_NosP_CTERM"/>
    <property type="match status" value="1"/>
</dbReference>
<keyword evidence="12" id="KW-0175">Coiled coil</keyword>
<comment type="catalytic activity">
    <reaction evidence="1">
        <text>ATP + protein L-histidine = ADP + protein N-phospho-L-histidine.</text>
        <dbReference type="EC" id="2.7.13.3"/>
    </reaction>
</comment>
<keyword evidence="6" id="KW-0808">Transferase</keyword>
<proteinExistence type="inferred from homology"/>
<dbReference type="InterPro" id="IPR038377">
    <property type="entry name" value="Na/Glc_symporter_sf"/>
</dbReference>
<evidence type="ECO:0000256" key="9">
    <source>
        <dbReference type="ARBA" id="ARBA00022989"/>
    </source>
</evidence>
<evidence type="ECO:0000256" key="11">
    <source>
        <dbReference type="PROSITE-ProRule" id="PRU00169"/>
    </source>
</evidence>
<dbReference type="SMART" id="SM00388">
    <property type="entry name" value="HisKA"/>
    <property type="match status" value="1"/>
</dbReference>
<dbReference type="InterPro" id="IPR001789">
    <property type="entry name" value="Sig_transdc_resp-reg_receiver"/>
</dbReference>
<evidence type="ECO:0000256" key="6">
    <source>
        <dbReference type="ARBA" id="ARBA00022679"/>
    </source>
</evidence>
<evidence type="ECO:0000259" key="15">
    <source>
        <dbReference type="PROSITE" id="PS50110"/>
    </source>
</evidence>
<feature type="transmembrane region" description="Helical" evidence="13">
    <location>
        <begin position="412"/>
        <end position="437"/>
    </location>
</feature>
<feature type="transmembrane region" description="Helical" evidence="13">
    <location>
        <begin position="444"/>
        <end position="467"/>
    </location>
</feature>
<comment type="caution">
    <text evidence="16">The sequence shown here is derived from an EMBL/GenBank/DDBJ whole genome shotgun (WGS) entry which is preliminary data.</text>
</comment>
<dbReference type="EMBL" id="JACICC010000001">
    <property type="protein sequence ID" value="MBB3808496.1"/>
    <property type="molecule type" value="Genomic_DNA"/>
</dbReference>
<dbReference type="SUPFAM" id="SSF55874">
    <property type="entry name" value="ATPase domain of HSP90 chaperone/DNA topoisomerase II/histidine kinase"/>
    <property type="match status" value="1"/>
</dbReference>
<dbReference type="CDD" id="cd00156">
    <property type="entry name" value="REC"/>
    <property type="match status" value="1"/>
</dbReference>
<dbReference type="Pfam" id="PF12860">
    <property type="entry name" value="PAS_7"/>
    <property type="match status" value="1"/>
</dbReference>
<keyword evidence="10 13" id="KW-0472">Membrane</keyword>
<dbReference type="Pfam" id="PF00072">
    <property type="entry name" value="Response_reg"/>
    <property type="match status" value="1"/>
</dbReference>
<comment type="subcellular location">
    <subcellularLocation>
        <location evidence="2">Membrane</location>
        <topology evidence="2">Multi-pass membrane protein</topology>
    </subcellularLocation>
</comment>
<dbReference type="PROSITE" id="PS50109">
    <property type="entry name" value="HIS_KIN"/>
    <property type="match status" value="1"/>
</dbReference>
<dbReference type="CDD" id="cd00082">
    <property type="entry name" value="HisKA"/>
    <property type="match status" value="1"/>
</dbReference>
<dbReference type="PROSITE" id="PS50110">
    <property type="entry name" value="RESPONSE_REGULATORY"/>
    <property type="match status" value="1"/>
</dbReference>
<dbReference type="PRINTS" id="PR00344">
    <property type="entry name" value="BCTRLSENSOR"/>
</dbReference>
<feature type="transmembrane region" description="Helical" evidence="13">
    <location>
        <begin position="153"/>
        <end position="180"/>
    </location>
</feature>
<dbReference type="PROSITE" id="PS50283">
    <property type="entry name" value="NA_SOLUT_SYMP_3"/>
    <property type="match status" value="1"/>
</dbReference>
<feature type="domain" description="Response regulatory" evidence="15">
    <location>
        <begin position="1042"/>
        <end position="1158"/>
    </location>
</feature>
<feature type="domain" description="Histidine kinase" evidence="14">
    <location>
        <begin position="808"/>
        <end position="1020"/>
    </location>
</feature>
<comment type="similarity">
    <text evidence="3">Belongs to the sodium:solute symporter (SSF) (TC 2.A.21) family.</text>
</comment>
<evidence type="ECO:0000256" key="7">
    <source>
        <dbReference type="ARBA" id="ARBA00022692"/>
    </source>
</evidence>
<dbReference type="InterPro" id="IPR035965">
    <property type="entry name" value="PAS-like_dom_sf"/>
</dbReference>
<sequence length="1161" mass="124590">MAGWVVVVVALVYLCGLFAVAHLGDTFGRRLIGGGARASIYAVALAVYCTSWTFFGSVGLAGTSGLDFLTVYIGPILLLGIGFRFVIRIAEVAKAQNITSIADFLAARYGKNDRVAVLVTVIAAIGVIPYIALQLKAVSSSLTVFFEAAPETMLLSPASLGVDLAFVVAGVLAIFAVAFGTRHVDATEHQDGLVLAIALESLVKLIAFLVVGIFVTYIMFDGVSDILERAAAAYPASDMQQRTSGTVTFLTLTLLSLGMAMLLPRQFHMMIVENREISDVRRAAWMFPLYLVAINLFVLPLALAGQAAFSPGEIDPDMTVLALPLAAGAYPVALIAFVGGLSAATAMVIVDSVALAIMISNDLIIPFILRRRARMNTHNTGDLSGFVLLVRRGSIVCVILLAYVYYRVSGDAALASIGFLSFAAIAQLGPAFVGGFLWRRGTALGASAGLIAGFATWAYTLLLPSLASGDEAWTSLVEQGPFAVEALRPTALFGTHLPELTHGVLWSLAINLAAYIVFSLLRPETALERLQANAFIGADGTPPGGSQIFWLRSSPVSVEDLRAAVARYLGEERTARAFDSFTAQRGGPTSGDADIHQLRYAEHLLASAIGASSSRLVLSLLLRGRNLSTHEALRLLDDASATIQYNRDILQHGLDHARQGITILDRDLRLIGWNRAFRDLYDLPADLVRFGIGIDEILRYNAGRGSYGSGATDDLVTARLSSLVSDLEPVRLKLMPTNRVIEVRSNHLPDGGLVTTYTDITDTVAAEEALEQRVRERTEELTQLNVALTRAKAEADEANASKTRFLAAASHDILQPLNAARLYATSLIERDRKAGDPLLAENVEASLDAVEEILTALLDISRLDSGAMQTEISSLRIDDLLKQLQREFDPAAREKGIRLKVVAPALTVRSDRRLLRRMLQNLVSNAIKYTAEGKVLVGARQRGDTVSIEVWDTGQGIPHAQQHLVFREFHRLQQGAKVARGLGLGLSIVERSSRVLGHPVTLRSEPGRGTVFTVTVPLASPVAPEPPALSAPVPLIGLDGLRILAIDNEPAIIAGMQQLLGGWGCTVMVADGAASALDMLNQAEARPDVIIADYHLDEGDGLGAIAMLRERLGHDRPAILLTADRSPAVRQQAEAVGVHVLNKPLKPAALRALLTRWRATG</sequence>
<dbReference type="CDD" id="cd10322">
    <property type="entry name" value="SLC5sbd"/>
    <property type="match status" value="1"/>
</dbReference>
<dbReference type="AlphaFoldDB" id="A0A7W5Z1U8"/>
<dbReference type="EC" id="2.7.13.3" evidence="4"/>
<dbReference type="Pfam" id="PF02518">
    <property type="entry name" value="HATPase_c"/>
    <property type="match status" value="1"/>
</dbReference>
<evidence type="ECO:0000256" key="1">
    <source>
        <dbReference type="ARBA" id="ARBA00000085"/>
    </source>
</evidence>
<reference evidence="16 17" key="1">
    <citation type="submission" date="2020-08" db="EMBL/GenBank/DDBJ databases">
        <title>Genomic Encyclopedia of Type Strains, Phase IV (KMG-IV): sequencing the most valuable type-strain genomes for metagenomic binning, comparative biology and taxonomic classification.</title>
        <authorList>
            <person name="Goeker M."/>
        </authorList>
    </citation>
    <scope>NUCLEOTIDE SEQUENCE [LARGE SCALE GENOMIC DNA]</scope>
    <source>
        <strain evidence="16 17">DSM 28760</strain>
    </source>
</reference>
<dbReference type="FunFam" id="3.30.565.10:FF:000049">
    <property type="entry name" value="Two-component sensor histidine kinase"/>
    <property type="match status" value="1"/>
</dbReference>
<dbReference type="InterPro" id="IPR036890">
    <property type="entry name" value="HATPase_C_sf"/>
</dbReference>
<feature type="transmembrane region" description="Helical" evidence="13">
    <location>
        <begin position="244"/>
        <end position="263"/>
    </location>
</feature>
<dbReference type="Gene3D" id="3.30.450.20">
    <property type="entry name" value="PAS domain"/>
    <property type="match status" value="1"/>
</dbReference>
<evidence type="ECO:0000256" key="3">
    <source>
        <dbReference type="ARBA" id="ARBA00006434"/>
    </source>
</evidence>
<name>A0A7W5Z1U8_9HYPH</name>
<dbReference type="Gene3D" id="1.20.1730.10">
    <property type="entry name" value="Sodium/glucose cotransporter"/>
    <property type="match status" value="1"/>
</dbReference>
<accession>A0A7W5Z1U8</accession>
<feature type="transmembrane region" description="Helical" evidence="13">
    <location>
        <begin position="192"/>
        <end position="220"/>
    </location>
</feature>
<feature type="transmembrane region" description="Helical" evidence="13">
    <location>
        <begin position="40"/>
        <end position="62"/>
    </location>
</feature>
<dbReference type="SUPFAM" id="SSF47384">
    <property type="entry name" value="Homodimeric domain of signal transducing histidine kinase"/>
    <property type="match status" value="1"/>
</dbReference>
<dbReference type="InterPro" id="IPR005467">
    <property type="entry name" value="His_kinase_dom"/>
</dbReference>
<evidence type="ECO:0000256" key="5">
    <source>
        <dbReference type="ARBA" id="ARBA00022553"/>
    </source>
</evidence>
<dbReference type="InterPro" id="IPR003594">
    <property type="entry name" value="HATPase_dom"/>
</dbReference>
<dbReference type="InterPro" id="IPR001734">
    <property type="entry name" value="Na/solute_symporter"/>
</dbReference>
<protein>
    <recommendedName>
        <fullName evidence="4">histidine kinase</fullName>
        <ecNumber evidence="4">2.7.13.3</ecNumber>
    </recommendedName>
</protein>
<gene>
    <name evidence="16" type="ORF">FHS81_000550</name>
</gene>
<dbReference type="Pfam" id="PF00512">
    <property type="entry name" value="HisKA"/>
    <property type="match status" value="1"/>
</dbReference>
<keyword evidence="5 11" id="KW-0597">Phosphoprotein</keyword>
<dbReference type="InterPro" id="IPR004358">
    <property type="entry name" value="Sig_transdc_His_kin-like_C"/>
</dbReference>
<dbReference type="GO" id="GO:0000155">
    <property type="term" value="F:phosphorelay sensor kinase activity"/>
    <property type="evidence" value="ECO:0007669"/>
    <property type="project" value="InterPro"/>
</dbReference>
<dbReference type="GO" id="GO:0009927">
    <property type="term" value="F:histidine phosphotransfer kinase activity"/>
    <property type="evidence" value="ECO:0007669"/>
    <property type="project" value="TreeGrafter"/>
</dbReference>
<evidence type="ECO:0000256" key="10">
    <source>
        <dbReference type="ARBA" id="ARBA00023136"/>
    </source>
</evidence>
<dbReference type="SUPFAM" id="SSF52172">
    <property type="entry name" value="CheY-like"/>
    <property type="match status" value="1"/>
</dbReference>
<evidence type="ECO:0000313" key="16">
    <source>
        <dbReference type="EMBL" id="MBB3808496.1"/>
    </source>
</evidence>
<dbReference type="FunFam" id="1.10.287.130:FF:000063">
    <property type="entry name" value="Hybrid sensor histidine kinase/response regulator"/>
    <property type="match status" value="1"/>
</dbReference>
<dbReference type="Gene3D" id="3.40.50.2300">
    <property type="match status" value="1"/>
</dbReference>
<dbReference type="SUPFAM" id="SSF55785">
    <property type="entry name" value="PYP-like sensor domain (PAS domain)"/>
    <property type="match status" value="1"/>
</dbReference>
<dbReference type="SMART" id="SM00387">
    <property type="entry name" value="HATPase_c"/>
    <property type="match status" value="1"/>
</dbReference>
<evidence type="ECO:0000256" key="4">
    <source>
        <dbReference type="ARBA" id="ARBA00012438"/>
    </source>
</evidence>
<dbReference type="GO" id="GO:0022857">
    <property type="term" value="F:transmembrane transporter activity"/>
    <property type="evidence" value="ECO:0007669"/>
    <property type="project" value="InterPro"/>
</dbReference>
<feature type="transmembrane region" description="Helical" evidence="13">
    <location>
        <begin position="329"/>
        <end position="359"/>
    </location>
</feature>
<feature type="transmembrane region" description="Helical" evidence="13">
    <location>
        <begin position="115"/>
        <end position="133"/>
    </location>
</feature>
<keyword evidence="7 13" id="KW-0812">Transmembrane</keyword>
<dbReference type="PANTHER" id="PTHR43047">
    <property type="entry name" value="TWO-COMPONENT HISTIDINE PROTEIN KINASE"/>
    <property type="match status" value="1"/>
</dbReference>
<dbReference type="InterPro" id="IPR003661">
    <property type="entry name" value="HisK_dim/P_dom"/>
</dbReference>
<dbReference type="Gene3D" id="3.30.565.10">
    <property type="entry name" value="Histidine kinase-like ATPase, C-terminal domain"/>
    <property type="match status" value="1"/>
</dbReference>
<dbReference type="GO" id="GO:0005886">
    <property type="term" value="C:plasma membrane"/>
    <property type="evidence" value="ECO:0007669"/>
    <property type="project" value="TreeGrafter"/>
</dbReference>
<evidence type="ECO:0000256" key="12">
    <source>
        <dbReference type="SAM" id="Coils"/>
    </source>
</evidence>
<keyword evidence="8" id="KW-0418">Kinase</keyword>
<dbReference type="Proteomes" id="UP000537592">
    <property type="component" value="Unassembled WGS sequence"/>
</dbReference>
<dbReference type="Gene3D" id="1.10.287.130">
    <property type="match status" value="1"/>
</dbReference>
<feature type="modified residue" description="4-aspartylphosphate" evidence="11">
    <location>
        <position position="1093"/>
    </location>
</feature>
<evidence type="ECO:0000256" key="13">
    <source>
        <dbReference type="SAM" id="Phobius"/>
    </source>
</evidence>
<dbReference type="PANTHER" id="PTHR43047:SF9">
    <property type="entry name" value="HISTIDINE KINASE"/>
    <property type="match status" value="1"/>
</dbReference>
<dbReference type="SMART" id="SM00448">
    <property type="entry name" value="REC"/>
    <property type="match status" value="1"/>
</dbReference>
<feature type="coiled-coil region" evidence="12">
    <location>
        <begin position="767"/>
        <end position="801"/>
    </location>
</feature>
<evidence type="ECO:0000313" key="17">
    <source>
        <dbReference type="Proteomes" id="UP000537592"/>
    </source>
</evidence>
<dbReference type="RefSeq" id="WP_183750485.1">
    <property type="nucleotide sequence ID" value="NZ_JACICC010000001.1"/>
</dbReference>
<evidence type="ECO:0000256" key="2">
    <source>
        <dbReference type="ARBA" id="ARBA00004141"/>
    </source>
</evidence>
<feature type="transmembrane region" description="Helical" evidence="13">
    <location>
        <begin position="6"/>
        <end position="28"/>
    </location>
</feature>
<organism evidence="16 17">
    <name type="scientific">Pseudochelatococcus contaminans</name>
    <dbReference type="NCBI Taxonomy" id="1538103"/>
    <lineage>
        <taxon>Bacteria</taxon>
        <taxon>Pseudomonadati</taxon>
        <taxon>Pseudomonadota</taxon>
        <taxon>Alphaproteobacteria</taxon>
        <taxon>Hyphomicrobiales</taxon>
        <taxon>Chelatococcaceae</taxon>
        <taxon>Pseudochelatococcus</taxon>
    </lineage>
</organism>
<evidence type="ECO:0000259" key="14">
    <source>
        <dbReference type="PROSITE" id="PS50109"/>
    </source>
</evidence>
<dbReference type="InterPro" id="IPR036097">
    <property type="entry name" value="HisK_dim/P_sf"/>
</dbReference>
<feature type="transmembrane region" description="Helical" evidence="13">
    <location>
        <begin position="380"/>
        <end position="406"/>
    </location>
</feature>
<feature type="transmembrane region" description="Helical" evidence="13">
    <location>
        <begin position="284"/>
        <end position="309"/>
    </location>
</feature>
<keyword evidence="17" id="KW-1185">Reference proteome</keyword>
<evidence type="ECO:0000256" key="8">
    <source>
        <dbReference type="ARBA" id="ARBA00022777"/>
    </source>
</evidence>
<feature type="transmembrane region" description="Helical" evidence="13">
    <location>
        <begin position="68"/>
        <end position="87"/>
    </location>
</feature>